<accession>A0A917Q048</accession>
<proteinExistence type="predicted"/>
<dbReference type="GO" id="GO:0003677">
    <property type="term" value="F:DNA binding"/>
    <property type="evidence" value="ECO:0007669"/>
    <property type="project" value="UniProtKB-KW"/>
</dbReference>
<protein>
    <submittedName>
        <fullName evidence="2">DNA-binding protein</fullName>
    </submittedName>
</protein>
<reference evidence="2" key="1">
    <citation type="journal article" date="2014" name="Int. J. Syst. Evol. Microbiol.">
        <title>Complete genome sequence of Corynebacterium casei LMG S-19264T (=DSM 44701T), isolated from a smear-ripened cheese.</title>
        <authorList>
            <consortium name="US DOE Joint Genome Institute (JGI-PGF)"/>
            <person name="Walter F."/>
            <person name="Albersmeier A."/>
            <person name="Kalinowski J."/>
            <person name="Ruckert C."/>
        </authorList>
    </citation>
    <scope>NUCLEOTIDE SEQUENCE</scope>
    <source>
        <strain evidence="2">JCM 30078</strain>
    </source>
</reference>
<dbReference type="Pfam" id="PF01381">
    <property type="entry name" value="HTH_3"/>
    <property type="match status" value="1"/>
</dbReference>
<organism evidence="2 3">
    <name type="scientific">Pseudomonas matsuisoli</name>
    <dbReference type="NCBI Taxonomy" id="1515666"/>
    <lineage>
        <taxon>Bacteria</taxon>
        <taxon>Pseudomonadati</taxon>
        <taxon>Pseudomonadota</taxon>
        <taxon>Gammaproteobacteria</taxon>
        <taxon>Pseudomonadales</taxon>
        <taxon>Pseudomonadaceae</taxon>
        <taxon>Pseudomonas</taxon>
    </lineage>
</organism>
<dbReference type="Gene3D" id="1.10.260.40">
    <property type="entry name" value="lambda repressor-like DNA-binding domains"/>
    <property type="match status" value="1"/>
</dbReference>
<dbReference type="SMART" id="SM00530">
    <property type="entry name" value="HTH_XRE"/>
    <property type="match status" value="1"/>
</dbReference>
<evidence type="ECO:0000313" key="3">
    <source>
        <dbReference type="Proteomes" id="UP000635983"/>
    </source>
</evidence>
<dbReference type="EMBL" id="BMPO01000007">
    <property type="protein sequence ID" value="GGK02455.1"/>
    <property type="molecule type" value="Genomic_DNA"/>
</dbReference>
<evidence type="ECO:0000313" key="2">
    <source>
        <dbReference type="EMBL" id="GGK02455.1"/>
    </source>
</evidence>
<keyword evidence="2" id="KW-0238">DNA-binding</keyword>
<dbReference type="SUPFAM" id="SSF47413">
    <property type="entry name" value="lambda repressor-like DNA-binding domains"/>
    <property type="match status" value="1"/>
</dbReference>
<reference evidence="2" key="2">
    <citation type="submission" date="2020-09" db="EMBL/GenBank/DDBJ databases">
        <authorList>
            <person name="Sun Q."/>
            <person name="Ohkuma M."/>
        </authorList>
    </citation>
    <scope>NUCLEOTIDE SEQUENCE</scope>
    <source>
        <strain evidence="2">JCM 30078</strain>
    </source>
</reference>
<dbReference type="Proteomes" id="UP000635983">
    <property type="component" value="Unassembled WGS sequence"/>
</dbReference>
<dbReference type="InterPro" id="IPR010982">
    <property type="entry name" value="Lambda_DNA-bd_dom_sf"/>
</dbReference>
<dbReference type="AlphaFoldDB" id="A0A917Q048"/>
<dbReference type="CDD" id="cd00093">
    <property type="entry name" value="HTH_XRE"/>
    <property type="match status" value="1"/>
</dbReference>
<name>A0A917Q048_9PSED</name>
<dbReference type="InterPro" id="IPR001387">
    <property type="entry name" value="Cro/C1-type_HTH"/>
</dbReference>
<sequence>MEHNLAFGTAFRRLRLIKEMTQEDFSSVVSERYIRMLEKGQYSPSLSNLIELAKVLDIGAVSLVDLVEAEAEGTEAAVVARQVLVELMELVQTHGSS</sequence>
<feature type="domain" description="HTH cro/C1-type" evidence="1">
    <location>
        <begin position="11"/>
        <end position="66"/>
    </location>
</feature>
<gene>
    <name evidence="2" type="ORF">GCM10009304_30330</name>
</gene>
<dbReference type="RefSeq" id="WP_188984121.1">
    <property type="nucleotide sequence ID" value="NZ_BMPO01000007.1"/>
</dbReference>
<comment type="caution">
    <text evidence="2">The sequence shown here is derived from an EMBL/GenBank/DDBJ whole genome shotgun (WGS) entry which is preliminary data.</text>
</comment>
<dbReference type="PROSITE" id="PS50943">
    <property type="entry name" value="HTH_CROC1"/>
    <property type="match status" value="1"/>
</dbReference>
<evidence type="ECO:0000259" key="1">
    <source>
        <dbReference type="PROSITE" id="PS50943"/>
    </source>
</evidence>
<keyword evidence="3" id="KW-1185">Reference proteome</keyword>